<proteinExistence type="predicted"/>
<dbReference type="SMART" id="SM01045">
    <property type="entry name" value="BURP"/>
    <property type="match status" value="1"/>
</dbReference>
<sequence>MGESGLAFNTRPSESENFNFGVGEDHLNSEDLVATFSTSPNFTTTPPFNTATADGVTDDDIDVGPTGPDFSEEEIEGSDYSTEDSVESEAELVGDDDEEEYGSDVHKEVRELRDEKRSFQRRKKRERVAADNEEVLVGEAGPDLGFDETETGKVSHKGRLGGDEPYFASSNEDSFELDEDECCNDDEHESGRSGRVKLSRKRSSKTQKIMHDPTANIVVWQLGMVFKDVKEFRQAVTKYAVRRRVRVEKWVNEPKKVRVRCKDGCSWLLFGCLDKTTNNFMIKTYNPKHTCNKTTRNYLYNAKFLSEAFRERITEQPNIRVFKLQEMIRKKLKLHVGKTTVRRARAKVLKDIMGDHVVEFGRILDYKDELLRTNPGTSCVVKVGVCEGQLLVVVARDGNNQMLPLAWAVVEKENKHTRTMFAKCLRDDLGLGDGEGLTLITDMQKVLEENISRFMDCTIEFNGAAGFEVKEGLCQHKVNIARRTCSLYVMSEAITREGVLNVESSTRQSAPSRTASVRVEPAGSGRERGKPKPGMPSSKIYSTGQAKVTRSSNVTGDIGYTPSNTTKLKWNDKAAISTSKLHELREKQRKKTMGNHNFNSNQKVYRGNIDSGLVPWHHAATEDEIHQLKDDQKVYRGNIDSGLVPWHHAATQAEIHELKDDDNNFLYKPYFFENDLKKGNIINFPSLKHKNDAPFLPRQSTIPFSSEKIPEILNYFSIDSKSKDAQIIKETINLCEEPDLHKEKKFCATSLESMVDFMLSELGTNNIQAITTEVQGESSQIFQKYTMEKVEQIADGNNMVCHKVNYPYAVHYCHVGGRTKTFMVSMIGVDGTKVKALSVCHQDTSFWTPKGLPFVMLNVKPGTTPICHFLPSDEIVIFPSKEAIN</sequence>
<feature type="compositionally biased region" description="Low complexity" evidence="1">
    <location>
        <begin position="38"/>
        <end position="53"/>
    </location>
</feature>
<feature type="region of interest" description="Disordered" evidence="1">
    <location>
        <begin position="1"/>
        <end position="24"/>
    </location>
</feature>
<dbReference type="InterPro" id="IPR044816">
    <property type="entry name" value="BURP"/>
</dbReference>
<feature type="region of interest" description="Disordered" evidence="1">
    <location>
        <begin position="38"/>
        <end position="106"/>
    </location>
</feature>
<dbReference type="PANTHER" id="PTHR31236:SF26">
    <property type="entry name" value="BURP DOMAIN PROTEIN RD22-LIKE"/>
    <property type="match status" value="1"/>
</dbReference>
<dbReference type="InterPro" id="IPR004332">
    <property type="entry name" value="Transposase_MuDR"/>
</dbReference>
<evidence type="ECO:0000259" key="2">
    <source>
        <dbReference type="PROSITE" id="PS51277"/>
    </source>
</evidence>
<feature type="compositionally biased region" description="Basic residues" evidence="1">
    <location>
        <begin position="194"/>
        <end position="205"/>
    </location>
</feature>
<protein>
    <recommendedName>
        <fullName evidence="2">BURP domain-containing protein</fullName>
    </recommendedName>
</protein>
<feature type="compositionally biased region" description="Acidic residues" evidence="1">
    <location>
        <begin position="70"/>
        <end position="102"/>
    </location>
</feature>
<feature type="domain" description="BURP" evidence="2">
    <location>
        <begin position="670"/>
        <end position="880"/>
    </location>
</feature>
<dbReference type="AlphaFoldDB" id="A0AAF0Q167"/>
<dbReference type="EMBL" id="CP133613">
    <property type="protein sequence ID" value="WMV14668.1"/>
    <property type="molecule type" value="Genomic_DNA"/>
</dbReference>
<feature type="region of interest" description="Disordered" evidence="1">
    <location>
        <begin position="140"/>
        <end position="208"/>
    </location>
</feature>
<feature type="compositionally biased region" description="Polar residues" evidence="1">
    <location>
        <begin position="504"/>
        <end position="515"/>
    </location>
</feature>
<dbReference type="PANTHER" id="PTHR31236">
    <property type="entry name" value="BURP DOMAIN PROTEIN USPL1-LIKE"/>
    <property type="match status" value="1"/>
</dbReference>
<feature type="compositionally biased region" description="Polar residues" evidence="1">
    <location>
        <begin position="539"/>
        <end position="561"/>
    </location>
</feature>
<keyword evidence="4" id="KW-1185">Reference proteome</keyword>
<gene>
    <name evidence="3" type="ORF">MTR67_008053</name>
</gene>
<organism evidence="3 4">
    <name type="scientific">Solanum verrucosum</name>
    <dbReference type="NCBI Taxonomy" id="315347"/>
    <lineage>
        <taxon>Eukaryota</taxon>
        <taxon>Viridiplantae</taxon>
        <taxon>Streptophyta</taxon>
        <taxon>Embryophyta</taxon>
        <taxon>Tracheophyta</taxon>
        <taxon>Spermatophyta</taxon>
        <taxon>Magnoliopsida</taxon>
        <taxon>eudicotyledons</taxon>
        <taxon>Gunneridae</taxon>
        <taxon>Pentapetalae</taxon>
        <taxon>asterids</taxon>
        <taxon>lamiids</taxon>
        <taxon>Solanales</taxon>
        <taxon>Solanaceae</taxon>
        <taxon>Solanoideae</taxon>
        <taxon>Solaneae</taxon>
        <taxon>Solanum</taxon>
    </lineage>
</organism>
<dbReference type="InterPro" id="IPR004873">
    <property type="entry name" value="BURP_dom"/>
</dbReference>
<reference evidence="3" key="1">
    <citation type="submission" date="2023-08" db="EMBL/GenBank/DDBJ databases">
        <title>A de novo genome assembly of Solanum verrucosum Schlechtendal, a Mexican diploid species geographically isolated from the other diploid A-genome species in potato relatives.</title>
        <authorList>
            <person name="Hosaka K."/>
        </authorList>
    </citation>
    <scope>NUCLEOTIDE SEQUENCE</scope>
    <source>
        <tissue evidence="3">Young leaves</tissue>
    </source>
</reference>
<dbReference type="Proteomes" id="UP001234989">
    <property type="component" value="Chromosome 2"/>
</dbReference>
<feature type="region of interest" description="Disordered" evidence="1">
    <location>
        <begin position="504"/>
        <end position="561"/>
    </location>
</feature>
<dbReference type="Pfam" id="PF03108">
    <property type="entry name" value="DBD_Tnp_Mut"/>
    <property type="match status" value="1"/>
</dbReference>
<accession>A0AAF0Q167</accession>
<evidence type="ECO:0000256" key="1">
    <source>
        <dbReference type="SAM" id="MobiDB-lite"/>
    </source>
</evidence>
<dbReference type="PROSITE" id="PS51277">
    <property type="entry name" value="BURP"/>
    <property type="match status" value="1"/>
</dbReference>
<evidence type="ECO:0000313" key="4">
    <source>
        <dbReference type="Proteomes" id="UP001234989"/>
    </source>
</evidence>
<feature type="compositionally biased region" description="Acidic residues" evidence="1">
    <location>
        <begin position="173"/>
        <end position="188"/>
    </location>
</feature>
<dbReference type="Pfam" id="PF03181">
    <property type="entry name" value="BURP"/>
    <property type="match status" value="1"/>
</dbReference>
<name>A0AAF0Q167_SOLVR</name>
<evidence type="ECO:0000313" key="3">
    <source>
        <dbReference type="EMBL" id="WMV14668.1"/>
    </source>
</evidence>